<name>A0A021VN84_9CELL</name>
<reference evidence="1 2" key="1">
    <citation type="submission" date="2014-01" db="EMBL/GenBank/DDBJ databases">
        <title>Actinotalea ferrariae CF5-4.</title>
        <authorList>
            <person name="Chen F."/>
            <person name="Li Y."/>
            <person name="Wang G."/>
        </authorList>
    </citation>
    <scope>NUCLEOTIDE SEQUENCE [LARGE SCALE GENOMIC DNA]</scope>
    <source>
        <strain evidence="1 2">CF5-4</strain>
    </source>
</reference>
<organism evidence="1 2">
    <name type="scientific">Actinotalea ferrariae CF5-4</name>
    <dbReference type="NCBI Taxonomy" id="948458"/>
    <lineage>
        <taxon>Bacteria</taxon>
        <taxon>Bacillati</taxon>
        <taxon>Actinomycetota</taxon>
        <taxon>Actinomycetes</taxon>
        <taxon>Micrococcales</taxon>
        <taxon>Cellulomonadaceae</taxon>
        <taxon>Actinotalea</taxon>
    </lineage>
</organism>
<gene>
    <name evidence="1" type="ORF">N866_06835</name>
</gene>
<proteinExistence type="predicted"/>
<sequence>MDTPHGDLLIMTTGDDRQVSCEVAADNGTIRLVAASTTTHAELDTLIGEAVALLNEMERTKLGEVTARRLGPLLAIRATSRAHLGARMWWSSGQLTMQVGARVYRLALDRAGGNITARRVQIRHGYPTEAAS</sequence>
<accession>A0A021VN84</accession>
<evidence type="ECO:0000313" key="1">
    <source>
        <dbReference type="EMBL" id="EYR62616.1"/>
    </source>
</evidence>
<dbReference type="EMBL" id="AXCW01000204">
    <property type="protein sequence ID" value="EYR62616.1"/>
    <property type="molecule type" value="Genomic_DNA"/>
</dbReference>
<keyword evidence="2" id="KW-1185">Reference proteome</keyword>
<dbReference type="RefSeq" id="WP_034227552.1">
    <property type="nucleotide sequence ID" value="NZ_AXCW01000204.1"/>
</dbReference>
<evidence type="ECO:0000313" key="2">
    <source>
        <dbReference type="Proteomes" id="UP000019753"/>
    </source>
</evidence>
<comment type="caution">
    <text evidence="1">The sequence shown here is derived from an EMBL/GenBank/DDBJ whole genome shotgun (WGS) entry which is preliminary data.</text>
</comment>
<dbReference type="AlphaFoldDB" id="A0A021VN84"/>
<protein>
    <submittedName>
        <fullName evidence="1">Uncharacterized protein</fullName>
    </submittedName>
</protein>
<dbReference type="Proteomes" id="UP000019753">
    <property type="component" value="Unassembled WGS sequence"/>
</dbReference>